<reference evidence="5 6" key="1">
    <citation type="submission" date="2016-02" db="EMBL/GenBank/DDBJ databases">
        <title>Complete genome of Sinomonas atrocyanea KCTC 3377.</title>
        <authorList>
            <person name="Kim K.M."/>
        </authorList>
    </citation>
    <scope>NUCLEOTIDE SEQUENCE [LARGE SCALE GENOMIC DNA]</scope>
    <source>
        <strain evidence="5 6">KCTC 3377</strain>
    </source>
</reference>
<dbReference type="GO" id="GO:0005829">
    <property type="term" value="C:cytosol"/>
    <property type="evidence" value="ECO:0007669"/>
    <property type="project" value="TreeGrafter"/>
</dbReference>
<keyword evidence="3" id="KW-0804">Transcription</keyword>
<dbReference type="PANTHER" id="PTHR30154:SF34">
    <property type="entry name" value="TRANSCRIPTIONAL REGULATOR AZLB"/>
    <property type="match status" value="1"/>
</dbReference>
<dbReference type="InterPro" id="IPR036390">
    <property type="entry name" value="WH_DNA-bd_sf"/>
</dbReference>
<dbReference type="PATRIC" id="fig|37927.3.peg.73"/>
<evidence type="ECO:0000256" key="3">
    <source>
        <dbReference type="ARBA" id="ARBA00023163"/>
    </source>
</evidence>
<keyword evidence="1" id="KW-0805">Transcription regulation</keyword>
<feature type="domain" description="HTH asnC-type" evidence="4">
    <location>
        <begin position="181"/>
        <end position="237"/>
    </location>
</feature>
<evidence type="ECO:0000259" key="4">
    <source>
        <dbReference type="PROSITE" id="PS50956"/>
    </source>
</evidence>
<dbReference type="InterPro" id="IPR036388">
    <property type="entry name" value="WH-like_DNA-bd_sf"/>
</dbReference>
<gene>
    <name evidence="5" type="ORF">SA2016_0071</name>
</gene>
<evidence type="ECO:0000313" key="6">
    <source>
        <dbReference type="Proteomes" id="UP000070134"/>
    </source>
</evidence>
<dbReference type="Proteomes" id="UP000070134">
    <property type="component" value="Chromosome"/>
</dbReference>
<evidence type="ECO:0000256" key="1">
    <source>
        <dbReference type="ARBA" id="ARBA00023015"/>
    </source>
</evidence>
<dbReference type="PROSITE" id="PS50956">
    <property type="entry name" value="HTH_ASNC_2"/>
    <property type="match status" value="1"/>
</dbReference>
<proteinExistence type="predicted"/>
<dbReference type="GO" id="GO:0043565">
    <property type="term" value="F:sequence-specific DNA binding"/>
    <property type="evidence" value="ECO:0007669"/>
    <property type="project" value="InterPro"/>
</dbReference>
<evidence type="ECO:0000313" key="5">
    <source>
        <dbReference type="EMBL" id="AMM30776.1"/>
    </source>
</evidence>
<dbReference type="Pfam" id="PF13404">
    <property type="entry name" value="HTH_AsnC-type"/>
    <property type="match status" value="2"/>
</dbReference>
<dbReference type="GO" id="GO:0043200">
    <property type="term" value="P:response to amino acid"/>
    <property type="evidence" value="ECO:0007669"/>
    <property type="project" value="TreeGrafter"/>
</dbReference>
<dbReference type="Gene3D" id="1.10.10.10">
    <property type="entry name" value="Winged helix-like DNA-binding domain superfamily/Winged helix DNA-binding domain"/>
    <property type="match status" value="2"/>
</dbReference>
<dbReference type="Gene3D" id="3.30.70.920">
    <property type="match status" value="2"/>
</dbReference>
<dbReference type="EMBL" id="CP014518">
    <property type="protein sequence ID" value="AMM30776.1"/>
    <property type="molecule type" value="Genomic_DNA"/>
</dbReference>
<name>A0A126ZV42_9MICC</name>
<dbReference type="PANTHER" id="PTHR30154">
    <property type="entry name" value="LEUCINE-RESPONSIVE REGULATORY PROTEIN"/>
    <property type="match status" value="1"/>
</dbReference>
<evidence type="ECO:0000256" key="2">
    <source>
        <dbReference type="ARBA" id="ARBA00023125"/>
    </source>
</evidence>
<accession>A0A126ZV42</accession>
<dbReference type="STRING" id="37927.SA2016_0071"/>
<organism evidence="5 6">
    <name type="scientific">Sinomonas atrocyanea</name>
    <dbReference type="NCBI Taxonomy" id="37927"/>
    <lineage>
        <taxon>Bacteria</taxon>
        <taxon>Bacillati</taxon>
        <taxon>Actinomycetota</taxon>
        <taxon>Actinomycetes</taxon>
        <taxon>Micrococcales</taxon>
        <taxon>Micrococcaceae</taxon>
        <taxon>Sinomonas</taxon>
    </lineage>
</organism>
<keyword evidence="2" id="KW-0238">DNA-binding</keyword>
<sequence>MSDVRSLDRRILAALQVDGRASWAKIAGVLGEPERTVARRGADLIGSGLVRVRALPNPRKIGRTEQFVLKASCSPGTAGIAAAALARRTDSLFTYLLTGSADCAAEISVPASKVAELTVREIGTIPGITSAATYPVLTHYRTMHQWDPEILNEEEKTQLGGAAYSSAPTDLGGSDALGKEDRILVQALMQDGRASYENLGRASGLSVQTVQRRIERMRQDGTLYLRAVFEPALVGLPVEALLWVRVPFPHLESVASLVLESSAVRYAAALAGDFQLVVDTVFESRSALYDYLRNSDWIARTQSLEPALVLEALKRSGTLAAHFGDSQGF</sequence>
<keyword evidence="6" id="KW-1185">Reference proteome</keyword>
<dbReference type="PRINTS" id="PR00033">
    <property type="entry name" value="HTHASNC"/>
</dbReference>
<dbReference type="InterPro" id="IPR000485">
    <property type="entry name" value="AsnC-type_HTH_dom"/>
</dbReference>
<dbReference type="AlphaFoldDB" id="A0A126ZV42"/>
<dbReference type="KEGG" id="satk:SA2016_0071"/>
<dbReference type="InterPro" id="IPR019888">
    <property type="entry name" value="Tscrpt_reg_AsnC-like"/>
</dbReference>
<protein>
    <submittedName>
        <fullName evidence="5">AsnC family transcriptional regulator</fullName>
    </submittedName>
</protein>
<dbReference type="SUPFAM" id="SSF46785">
    <property type="entry name" value="Winged helix' DNA-binding domain"/>
    <property type="match status" value="2"/>
</dbReference>
<dbReference type="SMART" id="SM00344">
    <property type="entry name" value="HTH_ASNC"/>
    <property type="match status" value="2"/>
</dbReference>